<protein>
    <submittedName>
        <fullName evidence="1">Uncharacterized protein</fullName>
    </submittedName>
</protein>
<organism evidence="1">
    <name type="scientific">marine metagenome</name>
    <dbReference type="NCBI Taxonomy" id="408172"/>
    <lineage>
        <taxon>unclassified sequences</taxon>
        <taxon>metagenomes</taxon>
        <taxon>ecological metagenomes</taxon>
    </lineage>
</organism>
<dbReference type="AlphaFoldDB" id="A0A382KA01"/>
<sequence length="86" mass="9734">MQTYNVFYLVSGDDEKNQNMSDTATLSFDAEDLDALYEILQKGEEDGSIQPKLKTIAIDGDIRIECILIYDADGKEVFREYDSIGQ</sequence>
<accession>A0A382KA01</accession>
<evidence type="ECO:0000313" key="1">
    <source>
        <dbReference type="EMBL" id="SVC19551.1"/>
    </source>
</evidence>
<gene>
    <name evidence="1" type="ORF">METZ01_LOCUS272405</name>
</gene>
<proteinExistence type="predicted"/>
<reference evidence="1" key="1">
    <citation type="submission" date="2018-05" db="EMBL/GenBank/DDBJ databases">
        <authorList>
            <person name="Lanie J.A."/>
            <person name="Ng W.-L."/>
            <person name="Kazmierczak K.M."/>
            <person name="Andrzejewski T.M."/>
            <person name="Davidsen T.M."/>
            <person name="Wayne K.J."/>
            <person name="Tettelin H."/>
            <person name="Glass J.I."/>
            <person name="Rusch D."/>
            <person name="Podicherti R."/>
            <person name="Tsui H.-C.T."/>
            <person name="Winkler M.E."/>
        </authorList>
    </citation>
    <scope>NUCLEOTIDE SEQUENCE</scope>
</reference>
<name>A0A382KA01_9ZZZZ</name>
<dbReference type="EMBL" id="UINC01078460">
    <property type="protein sequence ID" value="SVC19551.1"/>
    <property type="molecule type" value="Genomic_DNA"/>
</dbReference>